<dbReference type="Proteomes" id="UP000472266">
    <property type="component" value="Chromosome 15"/>
</dbReference>
<keyword evidence="11" id="KW-0325">Glycoprotein</keyword>
<feature type="domain" description="TGF-beta family profile" evidence="15">
    <location>
        <begin position="300"/>
        <end position="434"/>
    </location>
</feature>
<dbReference type="SMART" id="SM00204">
    <property type="entry name" value="TGFB"/>
    <property type="match status" value="1"/>
</dbReference>
<evidence type="ECO:0000256" key="12">
    <source>
        <dbReference type="RuleBase" id="RU000354"/>
    </source>
</evidence>
<dbReference type="FunFam" id="2.60.120.970:FF:000017">
    <property type="entry name" value="Bone morphogenetic protein 8a"/>
    <property type="match status" value="1"/>
</dbReference>
<dbReference type="InterPro" id="IPR029034">
    <property type="entry name" value="Cystine-knot_cytokine"/>
</dbReference>
<dbReference type="GO" id="GO:0005615">
    <property type="term" value="C:extracellular space"/>
    <property type="evidence" value="ECO:0007669"/>
    <property type="project" value="UniProtKB-KW"/>
</dbReference>
<gene>
    <name evidence="16" type="primary">LOC115615682</name>
</gene>
<dbReference type="GeneID" id="115615682"/>
<dbReference type="Pfam" id="PF00019">
    <property type="entry name" value="TGF_beta"/>
    <property type="match status" value="1"/>
</dbReference>
<dbReference type="RefSeq" id="XP_030359999.1">
    <property type="nucleotide sequence ID" value="XM_030504139.1"/>
</dbReference>
<evidence type="ECO:0000256" key="4">
    <source>
        <dbReference type="ARBA" id="ARBA00022514"/>
    </source>
</evidence>
<evidence type="ECO:0000313" key="17">
    <source>
        <dbReference type="Proteomes" id="UP000472266"/>
    </source>
</evidence>
<dbReference type="PANTHER" id="PTHR11848">
    <property type="entry name" value="TGF-BETA FAMILY"/>
    <property type="match status" value="1"/>
</dbReference>
<evidence type="ECO:0000256" key="8">
    <source>
        <dbReference type="ARBA" id="ARBA00022855"/>
    </source>
</evidence>
<comment type="subcellular location">
    <subcellularLocation>
        <location evidence="1">Secreted</location>
    </subcellularLocation>
</comment>
<dbReference type="Ensembl" id="ENSSHBT00005026424.1">
    <property type="protein sequence ID" value="ENSSHBP00005022177.1"/>
    <property type="gene ID" value="ENSSHBG00005018713.1"/>
</dbReference>
<dbReference type="GO" id="GO:0030154">
    <property type="term" value="P:cell differentiation"/>
    <property type="evidence" value="ECO:0007669"/>
    <property type="project" value="UniProtKB-KW"/>
</dbReference>
<evidence type="ECO:0000256" key="1">
    <source>
        <dbReference type="ARBA" id="ARBA00004613"/>
    </source>
</evidence>
<accession>A0A672V6E7</accession>
<dbReference type="Gene3D" id="2.60.120.970">
    <property type="match status" value="1"/>
</dbReference>
<proteinExistence type="inferred from homology"/>
<dbReference type="KEGG" id="shab:115615682"/>
<keyword evidence="17" id="KW-1185">Reference proteome</keyword>
<comment type="similarity">
    <text evidence="2 12">Belongs to the TGF-beta family.</text>
</comment>
<dbReference type="InterPro" id="IPR017948">
    <property type="entry name" value="TGFb_CS"/>
</dbReference>
<dbReference type="GeneTree" id="ENSGT00940000155272"/>
<feature type="signal peptide" evidence="14">
    <location>
        <begin position="1"/>
        <end position="31"/>
    </location>
</feature>
<dbReference type="AlphaFoldDB" id="A0A672V6E7"/>
<evidence type="ECO:0000256" key="7">
    <source>
        <dbReference type="ARBA" id="ARBA00022782"/>
    </source>
</evidence>
<reference evidence="16" key="3">
    <citation type="submission" date="2025-09" db="UniProtKB">
        <authorList>
            <consortium name="Ensembl"/>
        </authorList>
    </citation>
    <scope>IDENTIFICATION</scope>
</reference>
<keyword evidence="3" id="KW-0217">Developmental protein</keyword>
<dbReference type="Gene3D" id="2.10.90.10">
    <property type="entry name" value="Cystine-knot cytokines"/>
    <property type="match status" value="1"/>
</dbReference>
<dbReference type="OMA" id="DRDIFHQ"/>
<evidence type="ECO:0000256" key="14">
    <source>
        <dbReference type="SAM" id="SignalP"/>
    </source>
</evidence>
<keyword evidence="7" id="KW-0221">Differentiation</keyword>
<evidence type="ECO:0000256" key="2">
    <source>
        <dbReference type="ARBA" id="ARBA00006656"/>
    </source>
</evidence>
<reference evidence="16" key="2">
    <citation type="submission" date="2025-08" db="UniProtKB">
        <authorList>
            <consortium name="Ensembl"/>
        </authorList>
    </citation>
    <scope>IDENTIFICATION</scope>
</reference>
<reference evidence="16 17" key="1">
    <citation type="submission" date="2019-11" db="EMBL/GenBank/DDBJ databases">
        <title>Strigops habroptila (kakapo) genome, bStrHab1, primary haplotype, v2.</title>
        <authorList>
            <person name="Jarvis E.D."/>
            <person name="Howard J."/>
            <person name="Rhie A."/>
            <person name="Phillippy A."/>
            <person name="Korlach J."/>
            <person name="Digby A."/>
            <person name="Iorns D."/>
            <person name="Eason D."/>
            <person name="Robertson B."/>
            <person name="Raemaekers T."/>
            <person name="Howe K."/>
            <person name="Lewin H."/>
            <person name="Damas J."/>
            <person name="Hastie A."/>
            <person name="Tracey A."/>
            <person name="Chow W."/>
            <person name="Fedrigo O."/>
        </authorList>
    </citation>
    <scope>NUCLEOTIDE SEQUENCE [LARGE SCALE GENOMIC DNA]</scope>
</reference>
<dbReference type="PANTHER" id="PTHR11848:SF119">
    <property type="entry name" value="TGF-BETA FAMILY PROFILE DOMAIN-CONTAINING PROTEIN"/>
    <property type="match status" value="1"/>
</dbReference>
<dbReference type="PRINTS" id="PR00669">
    <property type="entry name" value="INHIBINA"/>
</dbReference>
<dbReference type="GO" id="GO:0005125">
    <property type="term" value="F:cytokine activity"/>
    <property type="evidence" value="ECO:0007669"/>
    <property type="project" value="UniProtKB-KW"/>
</dbReference>
<keyword evidence="9 12" id="KW-0339">Growth factor</keyword>
<evidence type="ECO:0000256" key="6">
    <source>
        <dbReference type="ARBA" id="ARBA00022729"/>
    </source>
</evidence>
<dbReference type="InParanoid" id="A0A672V6E7"/>
<dbReference type="PROSITE" id="PS00250">
    <property type="entry name" value="TGF_BETA_1"/>
    <property type="match status" value="1"/>
</dbReference>
<feature type="chain" id="PRO_5025659116" evidence="14">
    <location>
        <begin position="32"/>
        <end position="434"/>
    </location>
</feature>
<evidence type="ECO:0000256" key="9">
    <source>
        <dbReference type="ARBA" id="ARBA00023030"/>
    </source>
</evidence>
<dbReference type="GO" id="GO:0008083">
    <property type="term" value="F:growth factor activity"/>
    <property type="evidence" value="ECO:0007669"/>
    <property type="project" value="UniProtKB-KW"/>
</dbReference>
<evidence type="ECO:0000313" key="16">
    <source>
        <dbReference type="Ensembl" id="ENSSHBP00005022177.1"/>
    </source>
</evidence>
<sequence length="434" mass="47702">MGPGRGAAGRGPVRALWLLCAVAALCQLGSGSVLRRRLHAAGFLQRRLSGGERRDVQREILAVLGLPGRPRPRNPPAARGPAAAAPLFMLDLYHAVAGEEEAEEEEEEAAVSRPVLTGLSTQSPPPGSVVSRADTVVSLVNVVEQDRDIFSPKPYWKEFRFDLTQVPAGESVTAAEFRIYKARGVTRHGNNTLHVSVYEIAAEHSNRESDLFLLDVQDLHAGTEGWLVFDVTAASSHWLVDQKYNLGLRLYVETDDGHSVDPGSVGLLGRRGPRSKQPFMVTFFRASPGPARIPRAAKAPRRRQHKKSNDLPHPNKLPGIFDDVHAADGRQVCRRHELYVSFQDLGWLDWVIAPQGYSAYYCEGECAFPLDSCMNATNHAILQSLVHLMKPEAVPKACCAPTKLSATSVLYYDSNNNVILKKHRNMVVKSCGCH</sequence>
<keyword evidence="5" id="KW-0964">Secreted</keyword>
<name>A0A672V6E7_STRHB</name>
<evidence type="ECO:0000256" key="10">
    <source>
        <dbReference type="ARBA" id="ARBA00023157"/>
    </source>
</evidence>
<keyword evidence="4" id="KW-0202">Cytokine</keyword>
<evidence type="ECO:0000256" key="3">
    <source>
        <dbReference type="ARBA" id="ARBA00022473"/>
    </source>
</evidence>
<dbReference type="Pfam" id="PF00688">
    <property type="entry name" value="TGFb_propeptide"/>
    <property type="match status" value="1"/>
</dbReference>
<protein>
    <submittedName>
        <fullName evidence="16">Bone morphogenetic protein 8B-like</fullName>
    </submittedName>
</protein>
<feature type="region of interest" description="Disordered" evidence="13">
    <location>
        <begin position="101"/>
        <end position="129"/>
    </location>
</feature>
<evidence type="ECO:0000256" key="11">
    <source>
        <dbReference type="ARBA" id="ARBA00023180"/>
    </source>
</evidence>
<evidence type="ECO:0000256" key="5">
    <source>
        <dbReference type="ARBA" id="ARBA00022525"/>
    </source>
</evidence>
<dbReference type="FunFam" id="2.10.90.10:FF:000020">
    <property type="entry name" value="bone morphogenetic protein 8B"/>
    <property type="match status" value="1"/>
</dbReference>
<dbReference type="OrthoDB" id="5987191at2759"/>
<evidence type="ECO:0000259" key="15">
    <source>
        <dbReference type="PROSITE" id="PS51362"/>
    </source>
</evidence>
<keyword evidence="6 14" id="KW-0732">Signal</keyword>
<dbReference type="InterPro" id="IPR001839">
    <property type="entry name" value="TGF-b_C"/>
</dbReference>
<dbReference type="GO" id="GO:0001503">
    <property type="term" value="P:ossification"/>
    <property type="evidence" value="ECO:0007669"/>
    <property type="project" value="UniProtKB-KW"/>
</dbReference>
<keyword evidence="8" id="KW-0892">Osteogenesis</keyword>
<dbReference type="SUPFAM" id="SSF57501">
    <property type="entry name" value="Cystine-knot cytokines"/>
    <property type="match status" value="1"/>
</dbReference>
<evidence type="ECO:0000256" key="13">
    <source>
        <dbReference type="SAM" id="MobiDB-lite"/>
    </source>
</evidence>
<feature type="region of interest" description="Disordered" evidence="13">
    <location>
        <begin position="294"/>
        <end position="314"/>
    </location>
</feature>
<dbReference type="InterPro" id="IPR015615">
    <property type="entry name" value="TGF-beta-rel"/>
</dbReference>
<keyword evidence="10" id="KW-1015">Disulfide bond</keyword>
<dbReference type="InterPro" id="IPR001111">
    <property type="entry name" value="TGF-b_propeptide"/>
</dbReference>
<organism evidence="16 17">
    <name type="scientific">Strigops habroptila</name>
    <name type="common">Kakapo</name>
    <dbReference type="NCBI Taxonomy" id="2489341"/>
    <lineage>
        <taxon>Eukaryota</taxon>
        <taxon>Metazoa</taxon>
        <taxon>Chordata</taxon>
        <taxon>Craniata</taxon>
        <taxon>Vertebrata</taxon>
        <taxon>Euteleostomi</taxon>
        <taxon>Archelosauria</taxon>
        <taxon>Archosauria</taxon>
        <taxon>Dinosauria</taxon>
        <taxon>Saurischia</taxon>
        <taxon>Theropoda</taxon>
        <taxon>Coelurosauria</taxon>
        <taxon>Aves</taxon>
        <taxon>Neognathae</taxon>
        <taxon>Neoaves</taxon>
        <taxon>Telluraves</taxon>
        <taxon>Australaves</taxon>
        <taxon>Psittaciformes</taxon>
        <taxon>Psittacidae</taxon>
        <taxon>Strigops</taxon>
    </lineage>
</organism>
<dbReference type="CDD" id="cd19398">
    <property type="entry name" value="TGF_beta_BMP8"/>
    <property type="match status" value="1"/>
</dbReference>
<dbReference type="PROSITE" id="PS51362">
    <property type="entry name" value="TGF_BETA_2"/>
    <property type="match status" value="1"/>
</dbReference>